<dbReference type="InParanoid" id="T1EP79"/>
<dbReference type="EMBL" id="AMQM01000279">
    <property type="status" value="NOT_ANNOTATED_CDS"/>
    <property type="molecule type" value="Genomic_DNA"/>
</dbReference>
<protein>
    <submittedName>
        <fullName evidence="2 3">Uncharacterized protein</fullName>
    </submittedName>
</protein>
<dbReference type="HOGENOM" id="CLU_367334_0_0_1"/>
<sequence>MTNSQSQQSLSQKPGKGVSNLGSDYYHLFEGVDDDCVSMDNYQTNRSSLLTACVPTVTAFTKSSFVIIQVTRFQQVIAVYTLQAPSETAKITWTSKITASQQRYNANRRNKSSSLSSLVLSPSRQNTDDETSYKDSVSSAKETMNVKEFNLPPTISICPSTSGEVLNKYSPNINALSELAINELRSEDEEIDEEEEREGAGNGQDKTESSSRILKSRTKQRGSEVRLLENDDVFEGIDEISLRKRTMRMKSRSCKIKSNNDSFGSMESSNSKNNLCSNTLKGCGVFGAKKQYHQSSILSSKYGLPYYAGFSNNSLETLDSFSVTRFDIHERRPALHVESVDLPPSLDALISANMPAYTTNAQVLRETRKRGAQDKISKIKSNEAIDGARRRFEIIENEPSKTNDTIPKSKPTSTSSDQTPTIQTTMYDTEPQPDELQSKTQSKQPVRATCSVPLSATNFQSLPRPRPVKPSPLLTTNNPSSLNVNKEAQSYALSPPSQHPKLTPAVSLGFNDVPIGNLIPIEPLLSLESLVRPVANFAVNRSANSSANVLPSHASRKTSDQTSSKSNNSNLLVQLGHSSVAKASSSMGLTNQQASAECLFSSKQSHNFESKCGLDQNKQQSLSPMYDSNIQKTASSSILMEGTNLIEYDPLHCSYSNELDFQLNKAVSSSNLGSFSRKKTDCETQCPQTSRYKSAVALTHPSENLNLFSTQDLNLFVQNSAELHVKFDALEQPEPKSVRSKSLRSRPMDPISEKNPFAH</sequence>
<dbReference type="EnsemblMetazoa" id="HelroT159594">
    <property type="protein sequence ID" value="HelroP159594"/>
    <property type="gene ID" value="HelroG159594"/>
</dbReference>
<feature type="region of interest" description="Disordered" evidence="1">
    <location>
        <begin position="545"/>
        <end position="569"/>
    </location>
</feature>
<dbReference type="GeneID" id="20198379"/>
<reference evidence="4" key="1">
    <citation type="submission" date="2012-12" db="EMBL/GenBank/DDBJ databases">
        <authorList>
            <person name="Hellsten U."/>
            <person name="Grimwood J."/>
            <person name="Chapman J.A."/>
            <person name="Shapiro H."/>
            <person name="Aerts A."/>
            <person name="Otillar R.P."/>
            <person name="Terry A.Y."/>
            <person name="Boore J.L."/>
            <person name="Simakov O."/>
            <person name="Marletaz F."/>
            <person name="Cho S.-J."/>
            <person name="Edsinger-Gonzales E."/>
            <person name="Havlak P."/>
            <person name="Kuo D.-H."/>
            <person name="Larsson T."/>
            <person name="Lv J."/>
            <person name="Arendt D."/>
            <person name="Savage R."/>
            <person name="Osoegawa K."/>
            <person name="de Jong P."/>
            <person name="Lindberg D.R."/>
            <person name="Seaver E.C."/>
            <person name="Weisblat D.A."/>
            <person name="Putnam N.H."/>
            <person name="Grigoriev I.V."/>
            <person name="Rokhsar D.S."/>
        </authorList>
    </citation>
    <scope>NUCLEOTIDE SEQUENCE</scope>
</reference>
<dbReference type="EMBL" id="KB095811">
    <property type="protein sequence ID" value="ESO13000.1"/>
    <property type="molecule type" value="Genomic_DNA"/>
</dbReference>
<dbReference type="Proteomes" id="UP000015101">
    <property type="component" value="Unassembled WGS sequence"/>
</dbReference>
<dbReference type="GO" id="GO:0007266">
    <property type="term" value="P:Rho protein signal transduction"/>
    <property type="evidence" value="ECO:0000318"/>
    <property type="project" value="GO_Central"/>
</dbReference>
<dbReference type="PANTHER" id="PTHR13217:SF6">
    <property type="entry name" value="PLECKSTRIN HOMOLOGY DOMAIN-CONTAINING FAMILY G MEMBER 7"/>
    <property type="match status" value="1"/>
</dbReference>
<feature type="compositionally biased region" description="Polar residues" evidence="1">
    <location>
        <begin position="560"/>
        <end position="569"/>
    </location>
</feature>
<dbReference type="OrthoDB" id="5585231at2759"/>
<name>T1EP79_HELRO</name>
<feature type="compositionally biased region" description="Acidic residues" evidence="1">
    <location>
        <begin position="187"/>
        <end position="197"/>
    </location>
</feature>
<keyword evidence="4" id="KW-1185">Reference proteome</keyword>
<dbReference type="PANTHER" id="PTHR13217">
    <property type="entry name" value="PLECKSTRIN HOMOLOGY DOMAIN-CONTAINING FAMILY G MEMBER 7"/>
    <property type="match status" value="1"/>
</dbReference>
<proteinExistence type="predicted"/>
<reference evidence="2 4" key="2">
    <citation type="journal article" date="2013" name="Nature">
        <title>Insights into bilaterian evolution from three spiralian genomes.</title>
        <authorList>
            <person name="Simakov O."/>
            <person name="Marletaz F."/>
            <person name="Cho S.J."/>
            <person name="Edsinger-Gonzales E."/>
            <person name="Havlak P."/>
            <person name="Hellsten U."/>
            <person name="Kuo D.H."/>
            <person name="Larsson T."/>
            <person name="Lv J."/>
            <person name="Arendt D."/>
            <person name="Savage R."/>
            <person name="Osoegawa K."/>
            <person name="de Jong P."/>
            <person name="Grimwood J."/>
            <person name="Chapman J.A."/>
            <person name="Shapiro H."/>
            <person name="Aerts A."/>
            <person name="Otillar R.P."/>
            <person name="Terry A.Y."/>
            <person name="Boore J.L."/>
            <person name="Grigoriev I.V."/>
            <person name="Lindberg D.R."/>
            <person name="Seaver E.C."/>
            <person name="Weisblat D.A."/>
            <person name="Putnam N.H."/>
            <person name="Rokhsar D.S."/>
        </authorList>
    </citation>
    <scope>NUCLEOTIDE SEQUENCE</scope>
</reference>
<accession>T1EP79</accession>
<feature type="region of interest" description="Disordered" evidence="1">
    <location>
        <begin position="730"/>
        <end position="759"/>
    </location>
</feature>
<dbReference type="CTD" id="20198379"/>
<organism evidence="3 4">
    <name type="scientific">Helobdella robusta</name>
    <name type="common">Californian leech</name>
    <dbReference type="NCBI Taxonomy" id="6412"/>
    <lineage>
        <taxon>Eukaryota</taxon>
        <taxon>Metazoa</taxon>
        <taxon>Spiralia</taxon>
        <taxon>Lophotrochozoa</taxon>
        <taxon>Annelida</taxon>
        <taxon>Clitellata</taxon>
        <taxon>Hirudinea</taxon>
        <taxon>Rhynchobdellida</taxon>
        <taxon>Glossiphoniidae</taxon>
        <taxon>Helobdella</taxon>
    </lineage>
</organism>
<evidence type="ECO:0000313" key="3">
    <source>
        <dbReference type="EnsemblMetazoa" id="HelroP159594"/>
    </source>
</evidence>
<dbReference type="KEGG" id="hro:HELRODRAFT_159594"/>
<dbReference type="AlphaFoldDB" id="T1EP79"/>
<feature type="region of interest" description="Disordered" evidence="1">
    <location>
        <begin position="187"/>
        <end position="222"/>
    </location>
</feature>
<evidence type="ECO:0000313" key="4">
    <source>
        <dbReference type="Proteomes" id="UP000015101"/>
    </source>
</evidence>
<dbReference type="STRING" id="6412.T1EP79"/>
<dbReference type="InterPro" id="IPR040181">
    <property type="entry name" value="PKHG5/7"/>
</dbReference>
<feature type="region of interest" description="Disordered" evidence="1">
    <location>
        <begin position="393"/>
        <end position="480"/>
    </location>
</feature>
<evidence type="ECO:0000313" key="2">
    <source>
        <dbReference type="EMBL" id="ESO13000.1"/>
    </source>
</evidence>
<reference evidence="3" key="3">
    <citation type="submission" date="2015-06" db="UniProtKB">
        <authorList>
            <consortium name="EnsemblMetazoa"/>
        </authorList>
    </citation>
    <scope>IDENTIFICATION</scope>
</reference>
<dbReference type="RefSeq" id="XP_009009720.1">
    <property type="nucleotide sequence ID" value="XM_009011472.1"/>
</dbReference>
<feature type="compositionally biased region" description="Low complexity" evidence="1">
    <location>
        <begin position="112"/>
        <end position="123"/>
    </location>
</feature>
<feature type="compositionally biased region" description="Low complexity" evidence="1">
    <location>
        <begin position="404"/>
        <end position="425"/>
    </location>
</feature>
<feature type="region of interest" description="Disordered" evidence="1">
    <location>
        <begin position="104"/>
        <end position="139"/>
    </location>
</feature>
<feature type="compositionally biased region" description="Polar residues" evidence="1">
    <location>
        <begin position="452"/>
        <end position="461"/>
    </location>
</feature>
<evidence type="ECO:0000256" key="1">
    <source>
        <dbReference type="SAM" id="MobiDB-lite"/>
    </source>
</evidence>
<gene>
    <name evidence="3" type="primary">20198379</name>
    <name evidence="2" type="ORF">HELRODRAFT_159594</name>
</gene>